<accession>T1H2J7</accession>
<dbReference type="EMBL" id="CAQQ02155699">
    <property type="status" value="NOT_ANNOTATED_CDS"/>
    <property type="molecule type" value="Genomic_DNA"/>
</dbReference>
<evidence type="ECO:0000313" key="4">
    <source>
        <dbReference type="Proteomes" id="UP000015102"/>
    </source>
</evidence>
<organism evidence="3 4">
    <name type="scientific">Megaselia scalaris</name>
    <name type="common">Humpbacked fly</name>
    <name type="synonym">Phora scalaris</name>
    <dbReference type="NCBI Taxonomy" id="36166"/>
    <lineage>
        <taxon>Eukaryota</taxon>
        <taxon>Metazoa</taxon>
        <taxon>Ecdysozoa</taxon>
        <taxon>Arthropoda</taxon>
        <taxon>Hexapoda</taxon>
        <taxon>Insecta</taxon>
        <taxon>Pterygota</taxon>
        <taxon>Neoptera</taxon>
        <taxon>Endopterygota</taxon>
        <taxon>Diptera</taxon>
        <taxon>Brachycera</taxon>
        <taxon>Muscomorpha</taxon>
        <taxon>Platypezoidea</taxon>
        <taxon>Phoridae</taxon>
        <taxon>Megaseliini</taxon>
        <taxon>Megaselia</taxon>
    </lineage>
</organism>
<sequence>MWLKILFVFYILEVISGSQKLDTSDGKTKNSIHQENGQNGGGVWVPGPTPGTWIFWPHGHNFTGIPENNNTNAGNINPEQNPSPKPNVVTEIPGSNDPNNDKLKRESEWEKIKIKKAELEKRQTQRCNSIQELEDLEIKIKTRWEEREIENETKTKCRARKRALLEKKLRKKCGIHFIKE</sequence>
<feature type="signal peptide" evidence="2">
    <location>
        <begin position="1"/>
        <end position="17"/>
    </location>
</feature>
<feature type="compositionally biased region" description="Polar residues" evidence="1">
    <location>
        <begin position="69"/>
        <end position="82"/>
    </location>
</feature>
<proteinExistence type="predicted"/>
<feature type="chain" id="PRO_5004588694" evidence="2">
    <location>
        <begin position="18"/>
        <end position="180"/>
    </location>
</feature>
<dbReference type="AlphaFoldDB" id="T1H2J7"/>
<dbReference type="EnsemblMetazoa" id="MESCA010445-RA">
    <property type="protein sequence ID" value="MESCA010445-PA"/>
    <property type="gene ID" value="MESCA010445"/>
</dbReference>
<dbReference type="Proteomes" id="UP000015102">
    <property type="component" value="Unassembled WGS sequence"/>
</dbReference>
<evidence type="ECO:0000256" key="1">
    <source>
        <dbReference type="SAM" id="MobiDB-lite"/>
    </source>
</evidence>
<keyword evidence="4" id="KW-1185">Reference proteome</keyword>
<name>T1H2J7_MEGSC</name>
<reference evidence="3" key="2">
    <citation type="submission" date="2015-06" db="UniProtKB">
        <authorList>
            <consortium name="EnsemblMetazoa"/>
        </authorList>
    </citation>
    <scope>IDENTIFICATION</scope>
</reference>
<feature type="region of interest" description="Disordered" evidence="1">
    <location>
        <begin position="21"/>
        <end position="43"/>
    </location>
</feature>
<feature type="region of interest" description="Disordered" evidence="1">
    <location>
        <begin position="69"/>
        <end position="104"/>
    </location>
</feature>
<protein>
    <submittedName>
        <fullName evidence="3">Uncharacterized protein</fullName>
    </submittedName>
</protein>
<keyword evidence="2" id="KW-0732">Signal</keyword>
<evidence type="ECO:0000313" key="3">
    <source>
        <dbReference type="EnsemblMetazoa" id="MESCA010445-PA"/>
    </source>
</evidence>
<evidence type="ECO:0000256" key="2">
    <source>
        <dbReference type="SAM" id="SignalP"/>
    </source>
</evidence>
<dbReference type="EMBL" id="CAQQ02155700">
    <property type="status" value="NOT_ANNOTATED_CDS"/>
    <property type="molecule type" value="Genomic_DNA"/>
</dbReference>
<dbReference type="HOGENOM" id="CLU_1497934_0_0_1"/>
<reference evidence="4" key="1">
    <citation type="submission" date="2013-02" db="EMBL/GenBank/DDBJ databases">
        <authorList>
            <person name="Hughes D."/>
        </authorList>
    </citation>
    <scope>NUCLEOTIDE SEQUENCE</scope>
    <source>
        <strain>Durham</strain>
        <strain evidence="4">NC isolate 2 -- Noor lab</strain>
    </source>
</reference>
<dbReference type="EMBL" id="CAQQ02155701">
    <property type="status" value="NOT_ANNOTATED_CDS"/>
    <property type="molecule type" value="Genomic_DNA"/>
</dbReference>